<accession>A0ABR7Y2R0</accession>
<name>A0ABR7Y2R0_9SPHI</name>
<protein>
    <submittedName>
        <fullName evidence="4">FecR domain-containing protein</fullName>
    </submittedName>
</protein>
<evidence type="ECO:0000256" key="1">
    <source>
        <dbReference type="SAM" id="Phobius"/>
    </source>
</evidence>
<dbReference type="Proteomes" id="UP000606494">
    <property type="component" value="Unassembled WGS sequence"/>
</dbReference>
<dbReference type="PANTHER" id="PTHR30273">
    <property type="entry name" value="PERIPLASMIC SIGNAL SENSOR AND SIGMA FACTOR ACTIVATOR FECR-RELATED"/>
    <property type="match status" value="1"/>
</dbReference>
<dbReference type="Gene3D" id="2.60.120.1440">
    <property type="match status" value="1"/>
</dbReference>
<proteinExistence type="predicted"/>
<dbReference type="PANTHER" id="PTHR30273:SF2">
    <property type="entry name" value="PROTEIN FECR"/>
    <property type="match status" value="1"/>
</dbReference>
<dbReference type="PIRSF" id="PIRSF018266">
    <property type="entry name" value="FecR"/>
    <property type="match status" value="1"/>
</dbReference>
<dbReference type="RefSeq" id="WP_190308736.1">
    <property type="nucleotide sequence ID" value="NZ_JACNYK010000002.1"/>
</dbReference>
<organism evidence="4 5">
    <name type="scientific">Sphingobacterium arenae</name>
    <dbReference type="NCBI Taxonomy" id="1280598"/>
    <lineage>
        <taxon>Bacteria</taxon>
        <taxon>Pseudomonadati</taxon>
        <taxon>Bacteroidota</taxon>
        <taxon>Sphingobacteriia</taxon>
        <taxon>Sphingobacteriales</taxon>
        <taxon>Sphingobacteriaceae</taxon>
        <taxon>Sphingobacterium</taxon>
    </lineage>
</organism>
<comment type="caution">
    <text evidence="4">The sequence shown here is derived from an EMBL/GenBank/DDBJ whole genome shotgun (WGS) entry which is preliminary data.</text>
</comment>
<reference evidence="4 5" key="1">
    <citation type="submission" date="2020-08" db="EMBL/GenBank/DDBJ databases">
        <title>Sphingobacterium sp. DN00404 isolated from aquaculture water.</title>
        <authorList>
            <person name="Zhang M."/>
        </authorList>
    </citation>
    <scope>NUCLEOTIDE SEQUENCE [LARGE SCALE GENOMIC DNA]</scope>
    <source>
        <strain evidence="4 5">KCTC 32294</strain>
    </source>
</reference>
<evidence type="ECO:0000259" key="3">
    <source>
        <dbReference type="Pfam" id="PF16344"/>
    </source>
</evidence>
<sequence>MAKNERNRRMQDLASRWLNGSLSEVEQQEFDEWFSISAETPIYIQEDIASSKEMHRRKLLEKVYREAKIRRRSKRIRIYGAVAAILLASFVGIYCVIYEKAGGNVEGVHFVELEDVAPGTNKAMLTLADGTIVDLSADQEGIVVGQEITYTDGRPVLDTNNGEINEELHDSASLMILNIPKGGTYRVVLSDGTKVWLNAASSLKYPAVFSSNERTIELEGEGYFEVAEDSKRPFKVLCGGQEINVLGTAFNVLAYPEEKEMKTTLVNGSLNVSARQSSVRLKPGEESVWADNRLYTQIADIERATGWKNGLFRFSNTELKTAMMELSRWYNIEIEYRGAVPVTYFSGEIERSLHLSSVLDILKESGLNFKLEVRGKTHKLVIMP</sequence>
<keyword evidence="5" id="KW-1185">Reference proteome</keyword>
<feature type="domain" description="FecR protein" evidence="2">
    <location>
        <begin position="180"/>
        <end position="269"/>
    </location>
</feature>
<dbReference type="InterPro" id="IPR006860">
    <property type="entry name" value="FecR"/>
</dbReference>
<evidence type="ECO:0000313" key="4">
    <source>
        <dbReference type="EMBL" id="MBD1425584.1"/>
    </source>
</evidence>
<feature type="domain" description="Protein FecR C-terminal" evidence="3">
    <location>
        <begin position="312"/>
        <end position="377"/>
    </location>
</feature>
<dbReference type="Pfam" id="PF04773">
    <property type="entry name" value="FecR"/>
    <property type="match status" value="1"/>
</dbReference>
<evidence type="ECO:0000313" key="5">
    <source>
        <dbReference type="Proteomes" id="UP000606494"/>
    </source>
</evidence>
<dbReference type="InterPro" id="IPR032508">
    <property type="entry name" value="FecR_C"/>
</dbReference>
<dbReference type="EMBL" id="JACNYK010000002">
    <property type="protein sequence ID" value="MBD1425584.1"/>
    <property type="molecule type" value="Genomic_DNA"/>
</dbReference>
<gene>
    <name evidence="4" type="ORF">H8B17_08330</name>
</gene>
<dbReference type="InterPro" id="IPR012373">
    <property type="entry name" value="Ferrdict_sens_TM"/>
</dbReference>
<keyword evidence="1" id="KW-0472">Membrane</keyword>
<evidence type="ECO:0000259" key="2">
    <source>
        <dbReference type="Pfam" id="PF04773"/>
    </source>
</evidence>
<keyword evidence="1" id="KW-0812">Transmembrane</keyword>
<dbReference type="Pfam" id="PF16344">
    <property type="entry name" value="FecR_C"/>
    <property type="match status" value="1"/>
</dbReference>
<keyword evidence="1" id="KW-1133">Transmembrane helix</keyword>
<feature type="transmembrane region" description="Helical" evidence="1">
    <location>
        <begin position="78"/>
        <end position="99"/>
    </location>
</feature>
<dbReference type="Gene3D" id="3.55.50.30">
    <property type="match status" value="1"/>
</dbReference>